<dbReference type="InterPro" id="IPR006941">
    <property type="entry name" value="RNase_CAF1"/>
</dbReference>
<dbReference type="Gene3D" id="3.30.420.10">
    <property type="entry name" value="Ribonuclease H-like superfamily/Ribonuclease H"/>
    <property type="match status" value="2"/>
</dbReference>
<dbReference type="InterPro" id="IPR034042">
    <property type="entry name" value="PARN_R3H"/>
</dbReference>
<dbReference type="FunFam" id="3.30.420.10:FF:000035">
    <property type="entry name" value="Poly(A)-specific ribonuclease PARN"/>
    <property type="match status" value="1"/>
</dbReference>
<sequence>MEVTSSNFKEVLPEIEKVINSSTFLAIDCEFSGLNVVSEINAFDTPKQYYEKVRKNCKEFLVLQYGISAFRFDASEKNFKQQSYNFYIFRRPINNNIPDQRFLCQTSSINFLMSQGFDFNKLFKFGISYLNISEESGYRDKLEERKKFRSNQNNTPQQNQDIVPIPDDVQPVVDDFMKRLSDFLESDDDELELPKCNAFVRRLIYQTTGQKFTNKIVLHTKQNKNKDRILVASKCKTKEEQQEIEKRLFEEELTNLDDFIGFTKVLRIIVESGKLIVGHNMCLDFLHTIDKFLTPLSVNYEEFKDCAHSLFRNVLDTKFMSSSDEFKDLIQSTVLKSVLETVSKTPFAIPPVEVEKGGQGYFVEDLKEHEAGYDAYITGLCFISMWNYLGTLKKLSIEETFKDFALLKPYLNKLFLMMLRDSQYINLEGGDPNPPRDHVFYLTFPKEWKQSNIIELFSPFGGVYVSWINETSAYVGLHKRDQAAVALSTLSQSDTYSIMPFIKRQSQLAGLKTPMASPAPSNRRKRTIENTFKCNKKLKTDKTPLGKMKCPPILEDVEAESDATPKKCPRKEAPKTFVESDAWD</sequence>
<dbReference type="OMA" id="LTTCHED"/>
<feature type="domain" description="Poly(A)-specific ribonuclease RNA-binding" evidence="3">
    <location>
        <begin position="429"/>
        <end position="502"/>
    </location>
</feature>
<evidence type="ECO:0000313" key="4">
    <source>
        <dbReference type="EMBL" id="EFA07855.1"/>
    </source>
</evidence>
<dbReference type="GO" id="GO:0046872">
    <property type="term" value="F:metal ion binding"/>
    <property type="evidence" value="ECO:0007669"/>
    <property type="project" value="InterPro"/>
</dbReference>
<reference evidence="4 5" key="2">
    <citation type="journal article" date="2010" name="Nucleic Acids Res.">
        <title>BeetleBase in 2010: revisions to provide comprehensive genomic information for Tribolium castaneum.</title>
        <authorList>
            <person name="Kim H.S."/>
            <person name="Murphy T."/>
            <person name="Xia J."/>
            <person name="Caragea D."/>
            <person name="Park Y."/>
            <person name="Beeman R.W."/>
            <person name="Lorenzen M.D."/>
            <person name="Butcher S."/>
            <person name="Manak J.R."/>
            <person name="Brown S.J."/>
        </authorList>
    </citation>
    <scope>GENOME REANNOTATION</scope>
    <source>
        <strain evidence="4 5">Georgia GA2</strain>
    </source>
</reference>
<organism evidence="4 5">
    <name type="scientific">Tribolium castaneum</name>
    <name type="common">Red flour beetle</name>
    <dbReference type="NCBI Taxonomy" id="7070"/>
    <lineage>
        <taxon>Eukaryota</taxon>
        <taxon>Metazoa</taxon>
        <taxon>Ecdysozoa</taxon>
        <taxon>Arthropoda</taxon>
        <taxon>Hexapoda</taxon>
        <taxon>Insecta</taxon>
        <taxon>Pterygota</taxon>
        <taxon>Neoptera</taxon>
        <taxon>Endopterygota</taxon>
        <taxon>Coleoptera</taxon>
        <taxon>Polyphaga</taxon>
        <taxon>Cucujiformia</taxon>
        <taxon>Tenebrionidae</taxon>
        <taxon>Tenebrionidae incertae sedis</taxon>
        <taxon>Tribolium</taxon>
    </lineage>
</organism>
<dbReference type="GO" id="GO:0000289">
    <property type="term" value="P:nuclear-transcribed mRNA poly(A) tail shortening"/>
    <property type="evidence" value="ECO:0000318"/>
    <property type="project" value="GO_Central"/>
</dbReference>
<dbReference type="OrthoDB" id="1432093at2759"/>
<dbReference type="KEGG" id="tca:656287"/>
<dbReference type="STRING" id="7070.D6WYW0"/>
<feature type="region of interest" description="Disordered" evidence="2">
    <location>
        <begin position="556"/>
        <end position="584"/>
    </location>
</feature>
<accession>D6WYW0</accession>
<dbReference type="InterPro" id="IPR035979">
    <property type="entry name" value="RBD_domain_sf"/>
</dbReference>
<dbReference type="InterPro" id="IPR036867">
    <property type="entry name" value="R3H_dom_sf"/>
</dbReference>
<name>D6WYW0_TRICA</name>
<dbReference type="CDD" id="cd02637">
    <property type="entry name" value="R3H_PARN"/>
    <property type="match status" value="1"/>
</dbReference>
<dbReference type="GO" id="GO:0005634">
    <property type="term" value="C:nucleus"/>
    <property type="evidence" value="ECO:0000318"/>
    <property type="project" value="GO_Central"/>
</dbReference>
<dbReference type="InterPro" id="IPR036397">
    <property type="entry name" value="RNaseH_sf"/>
</dbReference>
<evidence type="ECO:0000259" key="3">
    <source>
        <dbReference type="Pfam" id="PF08675"/>
    </source>
</evidence>
<dbReference type="InterPro" id="IPR051181">
    <property type="entry name" value="CAF1_poly(A)_ribonucleases"/>
</dbReference>
<dbReference type="Pfam" id="PF08675">
    <property type="entry name" value="RNA_bind"/>
    <property type="match status" value="1"/>
</dbReference>
<dbReference type="AlphaFoldDB" id="D6WYW0"/>
<dbReference type="SUPFAM" id="SSF53098">
    <property type="entry name" value="Ribonuclease H-like"/>
    <property type="match status" value="1"/>
</dbReference>
<dbReference type="GO" id="GO:1990432">
    <property type="term" value="P:siRNA 3'-end processing"/>
    <property type="evidence" value="ECO:0000318"/>
    <property type="project" value="GO_Central"/>
</dbReference>
<dbReference type="InParanoid" id="D6WYW0"/>
<gene>
    <name evidence="4" type="primary">AUGUSTUS-3.0.2_05425</name>
    <name evidence="4" type="ORF">TcasGA2_TC005425</name>
</gene>
<dbReference type="HOGENOM" id="CLU_018030_1_1_1"/>
<dbReference type="InterPro" id="IPR012677">
    <property type="entry name" value="Nucleotide-bd_a/b_plait_sf"/>
</dbReference>
<dbReference type="InterPro" id="IPR012337">
    <property type="entry name" value="RNaseH-like_sf"/>
</dbReference>
<dbReference type="GO" id="GO:0004535">
    <property type="term" value="F:poly(A)-specific ribonuclease activity"/>
    <property type="evidence" value="ECO:0007669"/>
    <property type="project" value="InterPro"/>
</dbReference>
<protein>
    <submittedName>
        <fullName evidence="4">Poly(A)-specific ribonuclease PARN-like Protein</fullName>
    </submittedName>
</protein>
<dbReference type="eggNOG" id="KOG1990">
    <property type="taxonomic scope" value="Eukaryota"/>
</dbReference>
<dbReference type="CDD" id="cd12428">
    <property type="entry name" value="RRM_PARN"/>
    <property type="match status" value="1"/>
</dbReference>
<dbReference type="GO" id="GO:0003723">
    <property type="term" value="F:RNA binding"/>
    <property type="evidence" value="ECO:0000318"/>
    <property type="project" value="GO_Central"/>
</dbReference>
<dbReference type="SUPFAM" id="SSF54928">
    <property type="entry name" value="RNA-binding domain, RBD"/>
    <property type="match status" value="1"/>
</dbReference>
<evidence type="ECO:0000256" key="1">
    <source>
        <dbReference type="ARBA" id="ARBA00008372"/>
    </source>
</evidence>
<dbReference type="InterPro" id="IPR014789">
    <property type="entry name" value="PolyA-riboNase_RNA-binding"/>
</dbReference>
<dbReference type="GO" id="GO:1990431">
    <property type="term" value="P:priRNA 3'-end processing"/>
    <property type="evidence" value="ECO:0000318"/>
    <property type="project" value="GO_Central"/>
</dbReference>
<evidence type="ECO:0000256" key="2">
    <source>
        <dbReference type="SAM" id="MobiDB-lite"/>
    </source>
</evidence>
<dbReference type="EMBL" id="KQ971363">
    <property type="protein sequence ID" value="EFA07855.1"/>
    <property type="molecule type" value="Genomic_DNA"/>
</dbReference>
<evidence type="ECO:0000313" key="5">
    <source>
        <dbReference type="Proteomes" id="UP000007266"/>
    </source>
</evidence>
<dbReference type="PhylomeDB" id="D6WYW0"/>
<dbReference type="GO" id="GO:0000175">
    <property type="term" value="F:3'-5'-RNA exonuclease activity"/>
    <property type="evidence" value="ECO:0000318"/>
    <property type="project" value="GO_Central"/>
</dbReference>
<comment type="similarity">
    <text evidence="1">Belongs to the CAF1 family.</text>
</comment>
<dbReference type="PANTHER" id="PTHR15092:SF44">
    <property type="entry name" value="POLY(A)-SPECIFIC RIBONUCLEASE PARN"/>
    <property type="match status" value="1"/>
</dbReference>
<dbReference type="Pfam" id="PF04857">
    <property type="entry name" value="CAF1"/>
    <property type="match status" value="1"/>
</dbReference>
<proteinExistence type="inferred from homology"/>
<dbReference type="PANTHER" id="PTHR15092">
    <property type="entry name" value="POLY A -SPECIFIC RIBONUCLEASE/TARGET OF EGR1, MEMBER 1"/>
    <property type="match status" value="1"/>
</dbReference>
<keyword evidence="5" id="KW-1185">Reference proteome</keyword>
<dbReference type="Proteomes" id="UP000007266">
    <property type="component" value="Linkage group 8"/>
</dbReference>
<dbReference type="FunFam" id="3.30.420.10:FF:000120">
    <property type="entry name" value="Poly(A)-specific ribonuclease PARN"/>
    <property type="match status" value="1"/>
</dbReference>
<dbReference type="SUPFAM" id="SSF82708">
    <property type="entry name" value="R3H domain"/>
    <property type="match status" value="1"/>
</dbReference>
<dbReference type="GO" id="GO:0005737">
    <property type="term" value="C:cytoplasm"/>
    <property type="evidence" value="ECO:0007669"/>
    <property type="project" value="InterPro"/>
</dbReference>
<reference evidence="4 5" key="1">
    <citation type="journal article" date="2008" name="Nature">
        <title>The genome of the model beetle and pest Tribolium castaneum.</title>
        <authorList>
            <consortium name="Tribolium Genome Sequencing Consortium"/>
            <person name="Richards S."/>
            <person name="Gibbs R.A."/>
            <person name="Weinstock G.M."/>
            <person name="Brown S.J."/>
            <person name="Denell R."/>
            <person name="Beeman R.W."/>
            <person name="Gibbs R."/>
            <person name="Beeman R.W."/>
            <person name="Brown S.J."/>
            <person name="Bucher G."/>
            <person name="Friedrich M."/>
            <person name="Grimmelikhuijzen C.J."/>
            <person name="Klingler M."/>
            <person name="Lorenzen M."/>
            <person name="Richards S."/>
            <person name="Roth S."/>
            <person name="Schroder R."/>
            <person name="Tautz D."/>
            <person name="Zdobnov E.M."/>
            <person name="Muzny D."/>
            <person name="Gibbs R.A."/>
            <person name="Weinstock G.M."/>
            <person name="Attaway T."/>
            <person name="Bell S."/>
            <person name="Buhay C.J."/>
            <person name="Chandrabose M.N."/>
            <person name="Chavez D."/>
            <person name="Clerk-Blankenburg K.P."/>
            <person name="Cree A."/>
            <person name="Dao M."/>
            <person name="Davis C."/>
            <person name="Chacko J."/>
            <person name="Dinh H."/>
            <person name="Dugan-Rocha S."/>
            <person name="Fowler G."/>
            <person name="Garner T.T."/>
            <person name="Garnes J."/>
            <person name="Gnirke A."/>
            <person name="Hawes A."/>
            <person name="Hernandez J."/>
            <person name="Hines S."/>
            <person name="Holder M."/>
            <person name="Hume J."/>
            <person name="Jhangiani S.N."/>
            <person name="Joshi V."/>
            <person name="Khan Z.M."/>
            <person name="Jackson L."/>
            <person name="Kovar C."/>
            <person name="Kowis A."/>
            <person name="Lee S."/>
            <person name="Lewis L.R."/>
            <person name="Margolis J."/>
            <person name="Morgan M."/>
            <person name="Nazareth L.V."/>
            <person name="Nguyen N."/>
            <person name="Okwuonu G."/>
            <person name="Parker D."/>
            <person name="Richards S."/>
            <person name="Ruiz S.J."/>
            <person name="Santibanez J."/>
            <person name="Savard J."/>
            <person name="Scherer S.E."/>
            <person name="Schneider B."/>
            <person name="Sodergren E."/>
            <person name="Tautz D."/>
            <person name="Vattahil S."/>
            <person name="Villasana D."/>
            <person name="White C.S."/>
            <person name="Wright R."/>
            <person name="Park Y."/>
            <person name="Beeman R.W."/>
            <person name="Lord J."/>
            <person name="Oppert B."/>
            <person name="Lorenzen M."/>
            <person name="Brown S."/>
            <person name="Wang L."/>
            <person name="Savard J."/>
            <person name="Tautz D."/>
            <person name="Richards S."/>
            <person name="Weinstock G."/>
            <person name="Gibbs R.A."/>
            <person name="Liu Y."/>
            <person name="Worley K."/>
            <person name="Weinstock G."/>
            <person name="Elsik C.G."/>
            <person name="Reese J.T."/>
            <person name="Elhaik E."/>
            <person name="Landan G."/>
            <person name="Graur D."/>
            <person name="Arensburger P."/>
            <person name="Atkinson P."/>
            <person name="Beeman R.W."/>
            <person name="Beidler J."/>
            <person name="Brown S.J."/>
            <person name="Demuth J.P."/>
            <person name="Drury D.W."/>
            <person name="Du Y.Z."/>
            <person name="Fujiwara H."/>
            <person name="Lorenzen M."/>
            <person name="Maselli V."/>
            <person name="Osanai M."/>
            <person name="Park Y."/>
            <person name="Robertson H.M."/>
            <person name="Tu Z."/>
            <person name="Wang J.J."/>
            <person name="Wang S."/>
            <person name="Richards S."/>
            <person name="Song H."/>
            <person name="Zhang L."/>
            <person name="Sodergren E."/>
            <person name="Werner D."/>
            <person name="Stanke M."/>
            <person name="Morgenstern B."/>
            <person name="Solovyev V."/>
            <person name="Kosarev P."/>
            <person name="Brown G."/>
            <person name="Chen H.C."/>
            <person name="Ermolaeva O."/>
            <person name="Hlavina W."/>
            <person name="Kapustin Y."/>
            <person name="Kiryutin B."/>
            <person name="Kitts P."/>
            <person name="Maglott D."/>
            <person name="Pruitt K."/>
            <person name="Sapojnikov V."/>
            <person name="Souvorov A."/>
            <person name="Mackey A.J."/>
            <person name="Waterhouse R.M."/>
            <person name="Wyder S."/>
            <person name="Zdobnov E.M."/>
            <person name="Zdobnov E.M."/>
            <person name="Wyder S."/>
            <person name="Kriventseva E.V."/>
            <person name="Kadowaki T."/>
            <person name="Bork P."/>
            <person name="Aranda M."/>
            <person name="Bao R."/>
            <person name="Beermann A."/>
            <person name="Berns N."/>
            <person name="Bolognesi R."/>
            <person name="Bonneton F."/>
            <person name="Bopp D."/>
            <person name="Brown S.J."/>
            <person name="Bucher G."/>
            <person name="Butts T."/>
            <person name="Chaumot A."/>
            <person name="Denell R.E."/>
            <person name="Ferrier D.E."/>
            <person name="Friedrich M."/>
            <person name="Gordon C.M."/>
            <person name="Jindra M."/>
            <person name="Klingler M."/>
            <person name="Lan Q."/>
            <person name="Lattorff H.M."/>
            <person name="Laudet V."/>
            <person name="von Levetsow C."/>
            <person name="Liu Z."/>
            <person name="Lutz R."/>
            <person name="Lynch J.A."/>
            <person name="da Fonseca R.N."/>
            <person name="Posnien N."/>
            <person name="Reuter R."/>
            <person name="Roth S."/>
            <person name="Savard J."/>
            <person name="Schinko J.B."/>
            <person name="Schmitt C."/>
            <person name="Schoppmeier M."/>
            <person name="Schroder R."/>
            <person name="Shippy T.D."/>
            <person name="Simonnet F."/>
            <person name="Marques-Souza H."/>
            <person name="Tautz D."/>
            <person name="Tomoyasu Y."/>
            <person name="Trauner J."/>
            <person name="Van der Zee M."/>
            <person name="Vervoort M."/>
            <person name="Wittkopp N."/>
            <person name="Wimmer E.A."/>
            <person name="Yang X."/>
            <person name="Jones A.K."/>
            <person name="Sattelle D.B."/>
            <person name="Ebert P.R."/>
            <person name="Nelson D."/>
            <person name="Scott J.G."/>
            <person name="Beeman R.W."/>
            <person name="Muthukrishnan S."/>
            <person name="Kramer K.J."/>
            <person name="Arakane Y."/>
            <person name="Beeman R.W."/>
            <person name="Zhu Q."/>
            <person name="Hogenkamp D."/>
            <person name="Dixit R."/>
            <person name="Oppert B."/>
            <person name="Jiang H."/>
            <person name="Zou Z."/>
            <person name="Marshall J."/>
            <person name="Elpidina E."/>
            <person name="Vinokurov K."/>
            <person name="Oppert C."/>
            <person name="Zou Z."/>
            <person name="Evans J."/>
            <person name="Lu Z."/>
            <person name="Zhao P."/>
            <person name="Sumathipala N."/>
            <person name="Altincicek B."/>
            <person name="Vilcinskas A."/>
            <person name="Williams M."/>
            <person name="Hultmark D."/>
            <person name="Hetru C."/>
            <person name="Jiang H."/>
            <person name="Grimmelikhuijzen C.J."/>
            <person name="Hauser F."/>
            <person name="Cazzamali G."/>
            <person name="Williamson M."/>
            <person name="Park Y."/>
            <person name="Li B."/>
            <person name="Tanaka Y."/>
            <person name="Predel R."/>
            <person name="Neupert S."/>
            <person name="Schachtner J."/>
            <person name="Verleyen P."/>
            <person name="Raible F."/>
            <person name="Bork P."/>
            <person name="Friedrich M."/>
            <person name="Walden K.K."/>
            <person name="Robertson H.M."/>
            <person name="Angeli S."/>
            <person name="Foret S."/>
            <person name="Bucher G."/>
            <person name="Schuetz S."/>
            <person name="Maleszka R."/>
            <person name="Wimmer E.A."/>
            <person name="Beeman R.W."/>
            <person name="Lorenzen M."/>
            <person name="Tomoyasu Y."/>
            <person name="Miller S.C."/>
            <person name="Grossmann D."/>
            <person name="Bucher G."/>
        </authorList>
    </citation>
    <scope>NUCLEOTIDE SEQUENCE [LARGE SCALE GENOMIC DNA]</scope>
    <source>
        <strain evidence="4 5">Georgia GA2</strain>
    </source>
</reference>
<dbReference type="Gene3D" id="3.30.70.330">
    <property type="match status" value="1"/>
</dbReference>